<reference evidence="8" key="1">
    <citation type="submission" date="2021-02" db="EMBL/GenBank/DDBJ databases">
        <authorList>
            <person name="Nowell W R."/>
        </authorList>
    </citation>
    <scope>NUCLEOTIDE SEQUENCE</scope>
</reference>
<evidence type="ECO:0000256" key="1">
    <source>
        <dbReference type="ARBA" id="ARBA00004167"/>
    </source>
</evidence>
<dbReference type="Proteomes" id="UP000682733">
    <property type="component" value="Unassembled WGS sequence"/>
</dbReference>
<dbReference type="SMART" id="SM00294">
    <property type="entry name" value="4.1m"/>
    <property type="match status" value="1"/>
</dbReference>
<comment type="caution">
    <text evidence="8">The sequence shown here is derived from an EMBL/GenBank/DDBJ whole genome shotgun (WGS) entry which is preliminary data.</text>
</comment>
<dbReference type="AlphaFoldDB" id="A0A8S2EX27"/>
<feature type="non-terminal residue" evidence="8">
    <location>
        <position position="1"/>
    </location>
</feature>
<keyword evidence="2 6" id="KW-0812">Transmembrane</keyword>
<comment type="subcellular location">
    <subcellularLocation>
        <location evidence="1">Membrane</location>
        <topology evidence="1">Single-pass membrane protein</topology>
    </subcellularLocation>
</comment>
<feature type="transmembrane region" description="Helical" evidence="6">
    <location>
        <begin position="201"/>
        <end position="223"/>
    </location>
</feature>
<protein>
    <recommendedName>
        <fullName evidence="7">Neurexin/syndecan/glycophorin C domain-containing protein</fullName>
    </recommendedName>
</protein>
<evidence type="ECO:0000313" key="9">
    <source>
        <dbReference type="EMBL" id="CAF4068266.1"/>
    </source>
</evidence>
<feature type="domain" description="Neurexin/syndecan/glycophorin C" evidence="7">
    <location>
        <begin position="222"/>
        <end position="240"/>
    </location>
</feature>
<evidence type="ECO:0000256" key="6">
    <source>
        <dbReference type="SAM" id="Phobius"/>
    </source>
</evidence>
<proteinExistence type="predicted"/>
<evidence type="ECO:0000256" key="3">
    <source>
        <dbReference type="ARBA" id="ARBA00022989"/>
    </source>
</evidence>
<keyword evidence="3 6" id="KW-1133">Transmembrane helix</keyword>
<feature type="region of interest" description="Disordered" evidence="5">
    <location>
        <begin position="252"/>
        <end position="274"/>
    </location>
</feature>
<dbReference type="Proteomes" id="UP000677228">
    <property type="component" value="Unassembled WGS sequence"/>
</dbReference>
<evidence type="ECO:0000313" key="10">
    <source>
        <dbReference type="Proteomes" id="UP000677228"/>
    </source>
</evidence>
<dbReference type="EMBL" id="CAJOBA010038870">
    <property type="protein sequence ID" value="CAF4068266.1"/>
    <property type="molecule type" value="Genomic_DNA"/>
</dbReference>
<dbReference type="EMBL" id="CAJNOK010017317">
    <property type="protein sequence ID" value="CAF1261793.1"/>
    <property type="molecule type" value="Genomic_DNA"/>
</dbReference>
<evidence type="ECO:0000259" key="7">
    <source>
        <dbReference type="SMART" id="SM00294"/>
    </source>
</evidence>
<evidence type="ECO:0000256" key="2">
    <source>
        <dbReference type="ARBA" id="ARBA00022692"/>
    </source>
</evidence>
<accession>A0A8S2EX27</accession>
<keyword evidence="4 6" id="KW-0472">Membrane</keyword>
<evidence type="ECO:0000313" key="8">
    <source>
        <dbReference type="EMBL" id="CAF1261793.1"/>
    </source>
</evidence>
<feature type="compositionally biased region" description="Basic and acidic residues" evidence="5">
    <location>
        <begin position="264"/>
        <end position="274"/>
    </location>
</feature>
<evidence type="ECO:0000256" key="5">
    <source>
        <dbReference type="SAM" id="MobiDB-lite"/>
    </source>
</evidence>
<sequence>ILNIQSFQLFVMRFYLKSIHYLLLKFLLNGLFLFIDKNDCQQFESLSINNNSQSRVLFTAICQSTPTQYFVSNERSIFYFHFSTVTQKSDDNNNFGKNTNKSYLTYCTQEKDFSQVFPSFSLSSSHGQILFSYPNVQLFQSLIKPTINNDRTIELTTFNMTLNDKNELSSATSLTKIVATTIATSFFTNQTVLNSIQRANIGLIIGIVSVCVLLLCLFIYAICKYRNRDEGSYKIDESKNFGTYLVVNGENDENKSNGHKHKQTSNDKTKTVETREWYV</sequence>
<dbReference type="InterPro" id="IPR003585">
    <property type="entry name" value="Neurexin-like"/>
</dbReference>
<organism evidence="8 10">
    <name type="scientific">Didymodactylos carnosus</name>
    <dbReference type="NCBI Taxonomy" id="1234261"/>
    <lineage>
        <taxon>Eukaryota</taxon>
        <taxon>Metazoa</taxon>
        <taxon>Spiralia</taxon>
        <taxon>Gnathifera</taxon>
        <taxon>Rotifera</taxon>
        <taxon>Eurotatoria</taxon>
        <taxon>Bdelloidea</taxon>
        <taxon>Philodinida</taxon>
        <taxon>Philodinidae</taxon>
        <taxon>Didymodactylos</taxon>
    </lineage>
</organism>
<evidence type="ECO:0000256" key="4">
    <source>
        <dbReference type="ARBA" id="ARBA00023136"/>
    </source>
</evidence>
<dbReference type="GO" id="GO:0016020">
    <property type="term" value="C:membrane"/>
    <property type="evidence" value="ECO:0007669"/>
    <property type="project" value="UniProtKB-SubCell"/>
</dbReference>
<name>A0A8S2EX27_9BILA</name>
<gene>
    <name evidence="8" type="ORF">OVA965_LOCUS26764</name>
    <name evidence="9" type="ORF">TMI583_LOCUS27502</name>
</gene>